<evidence type="ECO:0000256" key="6">
    <source>
        <dbReference type="ARBA" id="ARBA00047846"/>
    </source>
</evidence>
<dbReference type="Gene3D" id="3.30.930.10">
    <property type="entry name" value="Bira Bifunctional Protein, Domain 2"/>
    <property type="match status" value="1"/>
</dbReference>
<keyword evidence="10" id="KW-1185">Reference proteome</keyword>
<dbReference type="Proteomes" id="UP000215086">
    <property type="component" value="Chromosome"/>
</dbReference>
<dbReference type="AlphaFoldDB" id="A0A286RI69"/>
<evidence type="ECO:0000256" key="3">
    <source>
        <dbReference type="ARBA" id="ARBA00022840"/>
    </source>
</evidence>
<evidence type="ECO:0000259" key="8">
    <source>
        <dbReference type="PROSITE" id="PS51733"/>
    </source>
</evidence>
<dbReference type="GO" id="GO:0005737">
    <property type="term" value="C:cytoplasm"/>
    <property type="evidence" value="ECO:0007669"/>
    <property type="project" value="TreeGrafter"/>
</dbReference>
<protein>
    <recommendedName>
        <fullName evidence="5">biotin--[biotin carboxyl-carrier protein] ligase</fullName>
        <ecNumber evidence="5">6.3.4.15</ecNumber>
    </recommendedName>
</protein>
<dbReference type="EMBL" id="CP018477">
    <property type="protein sequence ID" value="ASV75632.1"/>
    <property type="molecule type" value="Genomic_DNA"/>
</dbReference>
<keyword evidence="1 9" id="KW-0436">Ligase</keyword>
<keyword evidence="3" id="KW-0067">ATP-binding</keyword>
<reference evidence="9 10" key="1">
    <citation type="journal article" name="Front. Microbiol.">
        <title>Sugar Metabolism of the First Thermophilic Planctomycete Thermogutta terrifontis: Comparative Genomic and Transcriptomic Approaches.</title>
        <authorList>
            <person name="Elcheninov A.G."/>
            <person name="Menzel P."/>
            <person name="Gudbergsdottir S.R."/>
            <person name="Slesarev A.I."/>
            <person name="Kadnikov V.V."/>
            <person name="Krogh A."/>
            <person name="Bonch-Osmolovskaya E.A."/>
            <person name="Peng X."/>
            <person name="Kublanov I.V."/>
        </authorList>
    </citation>
    <scope>NUCLEOTIDE SEQUENCE [LARGE SCALE GENOMIC DNA]</scope>
    <source>
        <strain evidence="9 10">R1</strain>
    </source>
</reference>
<feature type="domain" description="BPL/LPL catalytic" evidence="8">
    <location>
        <begin position="1"/>
        <end position="148"/>
    </location>
</feature>
<dbReference type="InterPro" id="IPR003142">
    <property type="entry name" value="BPL_C"/>
</dbReference>
<name>A0A286RI69_9BACT</name>
<dbReference type="InterPro" id="IPR045864">
    <property type="entry name" value="aa-tRNA-synth_II/BPL/LPL"/>
</dbReference>
<dbReference type="InterPro" id="IPR008988">
    <property type="entry name" value="Transcriptional_repressor_C"/>
</dbReference>
<evidence type="ECO:0000313" key="9">
    <source>
        <dbReference type="EMBL" id="ASV75632.1"/>
    </source>
</evidence>
<dbReference type="Gene3D" id="2.30.30.100">
    <property type="match status" value="1"/>
</dbReference>
<dbReference type="Pfam" id="PF03099">
    <property type="entry name" value="BPL_LplA_LipB"/>
    <property type="match status" value="1"/>
</dbReference>
<dbReference type="NCBIfam" id="TIGR00121">
    <property type="entry name" value="birA_ligase"/>
    <property type="match status" value="1"/>
</dbReference>
<dbReference type="PROSITE" id="PS51733">
    <property type="entry name" value="BPL_LPL_CATALYTIC"/>
    <property type="match status" value="1"/>
</dbReference>
<sequence length="215" mass="23217">MILAPPMSPSRTPTPPSEATGQHNRLKTSEETESGQGPTAGFLGLLGALSVCQAIRPLVPPTVPVGLHWPNDVYVAGRKIAGILVEVAANQRAIFGIGVNVNNMAREAPKELQPIVTSLRDICGTFLDRTDVLISILRHMESHLEALSHNPAGLTSEADRLCLQKGHQLILETEKQQYEGICRGIDGTGAILLETPEGVRKFMSGTIVRSREMLE</sequence>
<dbReference type="EC" id="6.3.4.15" evidence="5"/>
<evidence type="ECO:0000256" key="1">
    <source>
        <dbReference type="ARBA" id="ARBA00022598"/>
    </source>
</evidence>
<keyword evidence="2" id="KW-0547">Nucleotide-binding</keyword>
<gene>
    <name evidence="9" type="ORF">THTE_3030</name>
</gene>
<dbReference type="SUPFAM" id="SSF50037">
    <property type="entry name" value="C-terminal domain of transcriptional repressors"/>
    <property type="match status" value="1"/>
</dbReference>
<feature type="region of interest" description="Disordered" evidence="7">
    <location>
        <begin position="1"/>
        <end position="37"/>
    </location>
</feature>
<dbReference type="PANTHER" id="PTHR12835:SF5">
    <property type="entry name" value="BIOTIN--PROTEIN LIGASE"/>
    <property type="match status" value="1"/>
</dbReference>
<dbReference type="InterPro" id="IPR004408">
    <property type="entry name" value="Biotin_CoA_COase_ligase"/>
</dbReference>
<evidence type="ECO:0000313" key="10">
    <source>
        <dbReference type="Proteomes" id="UP000215086"/>
    </source>
</evidence>
<evidence type="ECO:0000256" key="5">
    <source>
        <dbReference type="ARBA" id="ARBA00024227"/>
    </source>
</evidence>
<dbReference type="PANTHER" id="PTHR12835">
    <property type="entry name" value="BIOTIN PROTEIN LIGASE"/>
    <property type="match status" value="1"/>
</dbReference>
<dbReference type="InterPro" id="IPR004143">
    <property type="entry name" value="BPL_LPL_catalytic"/>
</dbReference>
<keyword evidence="4" id="KW-0092">Biotin</keyword>
<dbReference type="SUPFAM" id="SSF55681">
    <property type="entry name" value="Class II aaRS and biotin synthetases"/>
    <property type="match status" value="1"/>
</dbReference>
<accession>A0A286RI69</accession>
<evidence type="ECO:0000256" key="4">
    <source>
        <dbReference type="ARBA" id="ARBA00023267"/>
    </source>
</evidence>
<evidence type="ECO:0000256" key="7">
    <source>
        <dbReference type="SAM" id="MobiDB-lite"/>
    </source>
</evidence>
<feature type="compositionally biased region" description="Pro residues" evidence="7">
    <location>
        <begin position="1"/>
        <end position="16"/>
    </location>
</feature>
<evidence type="ECO:0000256" key="2">
    <source>
        <dbReference type="ARBA" id="ARBA00022741"/>
    </source>
</evidence>
<dbReference type="GO" id="GO:0004077">
    <property type="term" value="F:biotin--[biotin carboxyl-carrier protein] ligase activity"/>
    <property type="evidence" value="ECO:0007669"/>
    <property type="project" value="UniProtKB-EC"/>
</dbReference>
<organism evidence="9 10">
    <name type="scientific">Thermogutta terrifontis</name>
    <dbReference type="NCBI Taxonomy" id="1331910"/>
    <lineage>
        <taxon>Bacteria</taxon>
        <taxon>Pseudomonadati</taxon>
        <taxon>Planctomycetota</taxon>
        <taxon>Planctomycetia</taxon>
        <taxon>Pirellulales</taxon>
        <taxon>Thermoguttaceae</taxon>
        <taxon>Thermogutta</taxon>
    </lineage>
</organism>
<comment type="catalytic activity">
    <reaction evidence="6">
        <text>biotin + L-lysyl-[protein] + ATP = N(6)-biotinyl-L-lysyl-[protein] + AMP + diphosphate + H(+)</text>
        <dbReference type="Rhea" id="RHEA:11756"/>
        <dbReference type="Rhea" id="RHEA-COMP:9752"/>
        <dbReference type="Rhea" id="RHEA-COMP:10505"/>
        <dbReference type="ChEBI" id="CHEBI:15378"/>
        <dbReference type="ChEBI" id="CHEBI:29969"/>
        <dbReference type="ChEBI" id="CHEBI:30616"/>
        <dbReference type="ChEBI" id="CHEBI:33019"/>
        <dbReference type="ChEBI" id="CHEBI:57586"/>
        <dbReference type="ChEBI" id="CHEBI:83144"/>
        <dbReference type="ChEBI" id="CHEBI:456215"/>
        <dbReference type="EC" id="6.3.4.15"/>
    </reaction>
</comment>
<dbReference type="Pfam" id="PF02237">
    <property type="entry name" value="BPL_C"/>
    <property type="match status" value="1"/>
</dbReference>
<dbReference type="GO" id="GO:0005524">
    <property type="term" value="F:ATP binding"/>
    <property type="evidence" value="ECO:0007669"/>
    <property type="project" value="UniProtKB-KW"/>
</dbReference>
<dbReference type="KEGG" id="ttf:THTE_3030"/>
<proteinExistence type="predicted"/>